<protein>
    <submittedName>
        <fullName evidence="5">Glycosyltransferase family 47 protein</fullName>
    </submittedName>
</protein>
<dbReference type="GO" id="GO:0016740">
    <property type="term" value="F:transferase activity"/>
    <property type="evidence" value="ECO:0007669"/>
    <property type="project" value="UniProtKB-KW"/>
</dbReference>
<dbReference type="SUPFAM" id="SSF51735">
    <property type="entry name" value="NAD(P)-binding Rossmann-fold domains"/>
    <property type="match status" value="1"/>
</dbReference>
<feature type="domain" description="NAD-dependent epimerase/dehydratase" evidence="3">
    <location>
        <begin position="125"/>
        <end position="367"/>
    </location>
</feature>
<keyword evidence="2" id="KW-0812">Transmembrane</keyword>
<organism evidence="5 6">
    <name type="scientific">Calocera viscosa (strain TUFC12733)</name>
    <dbReference type="NCBI Taxonomy" id="1330018"/>
    <lineage>
        <taxon>Eukaryota</taxon>
        <taxon>Fungi</taxon>
        <taxon>Dikarya</taxon>
        <taxon>Basidiomycota</taxon>
        <taxon>Agaricomycotina</taxon>
        <taxon>Dacrymycetes</taxon>
        <taxon>Dacrymycetales</taxon>
        <taxon>Dacrymycetaceae</taxon>
        <taxon>Calocera</taxon>
    </lineage>
</organism>
<keyword evidence="2" id="KW-0472">Membrane</keyword>
<dbReference type="PANTHER" id="PTHR43000">
    <property type="entry name" value="DTDP-D-GLUCOSE 4,6-DEHYDRATASE-RELATED"/>
    <property type="match status" value="1"/>
</dbReference>
<proteinExistence type="inferred from homology"/>
<sequence length="1164" mass="129204">MSNPTYAEQGSRAIFGSGPPPGVMTRLPFGIPSRVSRRRLAGVAILFAVTIALLFFASADRLESLYQVSSRWDWSEQVCGGRQAAAPILPHTSHPPLMDLSSDNSAGGIAVIKRPGAYHKSSGRIVVTGGGGNIGKQIVRQLLATSTPVTVLDVVFNQEELDDIYLDYPAAHATNLLHVVLGDIRNASALQQAITEDVVGVVHLAAVSRVLWCLENEADCFDANERGTELILDALTEHGKRRGIQPWFVLASSREVYGNAESFPVAEDAPRTPANVYGASKLKAEEVLERHLTRLNEGGRTTGSLHAIMLRLSNVYGGQFDHLERLVPNIATQALSHLPIQIVGGAQNLDMLHIDDCVDAFLLAINKLGDLSAANWFGASRTSIETFNVATGKTVLASELINKLLHLARSKSPIQYLKADDRFPDRYVGSTEKAERGLGFRAQVSIDEGLLRLVGLYLQRTEKYLTRKISSQCYANSPHPTINTQLEKLDDCMVHVTMSVQGRLAALASDGHRFFVNDKFPPPPFDSTIKRADDGKFLIKLRQSERPHLVLGLHSAGNHSGSVHDAILDKQEKEADGFWEIDANPELAAMMLILPGSAYQLSPPNYLDGNLTLVPRDAKDWPVKITPICCPAPAPWPFAAEDPVEHSIDFLRTSTLIQFSSSIPKALCHRMTKSLEKVKRDLATLSWDVLDPSHKQQTTLGGAGDWSNAQLPACTNLCDHPTICLDTGDCQCTLSVCPVASRFPFSSVANLPRLSYPSEPASLTHPEHDGSNRLLDTVKHSSWLNVLRPHASRYIGTGDSWPKIHVAGYAPRMQAWLDTAGKDVDKLQPKNCFSADAAMEHALREIGVPASEADMVFLPHYQRRRRLFDDDVEYLYSTIPGLNPRNVVIPFTHDYGVCSGWDWTVWNMRKRFGRIPAARDIVAWSVNADVNTPCFNPLQDVTIPPRTCATPQLYAAFQNMANVRPARQRALLATFKGSYWGTGANTRRKLNCELRMRTLENREQLKLQSPHKLNAIWGSLGHYESYPAILNDTIFCPLPEGVSGWATRLADAIYAGCIPVFIGHSSQYPFFDMLDWSTLSITVEREDLQRMERVLMGYSMEEVERLQANLMLVRDAFLYPLDGNHADQLTMRGPLFFTMHSTKMRMLTQYPSSMLVDRPDWRDR</sequence>
<dbReference type="Pfam" id="PF03016">
    <property type="entry name" value="Exostosin_GT47"/>
    <property type="match status" value="1"/>
</dbReference>
<evidence type="ECO:0000313" key="6">
    <source>
        <dbReference type="Proteomes" id="UP000076738"/>
    </source>
</evidence>
<dbReference type="InterPro" id="IPR001509">
    <property type="entry name" value="Epimerase_deHydtase"/>
</dbReference>
<comment type="similarity">
    <text evidence="1">Belongs to the NAD(P)-dependent epimerase/dehydratase family.</text>
</comment>
<dbReference type="Proteomes" id="UP000076738">
    <property type="component" value="Unassembled WGS sequence"/>
</dbReference>
<feature type="domain" description="Exostosin GT47" evidence="4">
    <location>
        <begin position="912"/>
        <end position="1095"/>
    </location>
</feature>
<dbReference type="InterPro" id="IPR040911">
    <property type="entry name" value="Exostosin_GT47"/>
</dbReference>
<dbReference type="STRING" id="1330018.A0A167QHJ3"/>
<feature type="transmembrane region" description="Helical" evidence="2">
    <location>
        <begin position="40"/>
        <end position="59"/>
    </location>
</feature>
<dbReference type="AlphaFoldDB" id="A0A167QHJ3"/>
<keyword evidence="5" id="KW-0808">Transferase</keyword>
<dbReference type="Gene3D" id="3.40.50.720">
    <property type="entry name" value="NAD(P)-binding Rossmann-like Domain"/>
    <property type="match status" value="1"/>
</dbReference>
<evidence type="ECO:0000256" key="1">
    <source>
        <dbReference type="ARBA" id="ARBA00007637"/>
    </source>
</evidence>
<gene>
    <name evidence="5" type="ORF">CALVIDRAFT_525299</name>
</gene>
<evidence type="ECO:0000259" key="3">
    <source>
        <dbReference type="Pfam" id="PF01370"/>
    </source>
</evidence>
<accession>A0A167QHJ3</accession>
<keyword evidence="6" id="KW-1185">Reference proteome</keyword>
<dbReference type="Pfam" id="PF01370">
    <property type="entry name" value="Epimerase"/>
    <property type="match status" value="1"/>
</dbReference>
<keyword evidence="2" id="KW-1133">Transmembrane helix</keyword>
<reference evidence="5 6" key="1">
    <citation type="journal article" date="2016" name="Mol. Biol. Evol.">
        <title>Comparative Genomics of Early-Diverging Mushroom-Forming Fungi Provides Insights into the Origins of Lignocellulose Decay Capabilities.</title>
        <authorList>
            <person name="Nagy L.G."/>
            <person name="Riley R."/>
            <person name="Tritt A."/>
            <person name="Adam C."/>
            <person name="Daum C."/>
            <person name="Floudas D."/>
            <person name="Sun H."/>
            <person name="Yadav J.S."/>
            <person name="Pangilinan J."/>
            <person name="Larsson K.H."/>
            <person name="Matsuura K."/>
            <person name="Barry K."/>
            <person name="Labutti K."/>
            <person name="Kuo R."/>
            <person name="Ohm R.A."/>
            <person name="Bhattacharya S.S."/>
            <person name="Shirouzu T."/>
            <person name="Yoshinaga Y."/>
            <person name="Martin F.M."/>
            <person name="Grigoriev I.V."/>
            <person name="Hibbett D.S."/>
        </authorList>
    </citation>
    <scope>NUCLEOTIDE SEQUENCE [LARGE SCALE GENOMIC DNA]</scope>
    <source>
        <strain evidence="5 6">TUFC12733</strain>
    </source>
</reference>
<dbReference type="InterPro" id="IPR036291">
    <property type="entry name" value="NAD(P)-bd_dom_sf"/>
</dbReference>
<evidence type="ECO:0000256" key="2">
    <source>
        <dbReference type="SAM" id="Phobius"/>
    </source>
</evidence>
<evidence type="ECO:0000313" key="5">
    <source>
        <dbReference type="EMBL" id="KZO99765.1"/>
    </source>
</evidence>
<dbReference type="OrthoDB" id="2964930at2759"/>
<evidence type="ECO:0000259" key="4">
    <source>
        <dbReference type="Pfam" id="PF03016"/>
    </source>
</evidence>
<name>A0A167QHJ3_CALVF</name>
<dbReference type="EMBL" id="KV417271">
    <property type="protein sequence ID" value="KZO99765.1"/>
    <property type="molecule type" value="Genomic_DNA"/>
</dbReference>